<name>A0A2H9T8X6_9ZZZZ</name>
<protein>
    <submittedName>
        <fullName evidence="1">Putative membrane protein insertion efficiency factor</fullName>
    </submittedName>
</protein>
<dbReference type="HAMAP" id="MF_00386">
    <property type="entry name" value="UPF0161_YidD"/>
    <property type="match status" value="1"/>
</dbReference>
<comment type="caution">
    <text evidence="1">The sequence shown here is derived from an EMBL/GenBank/DDBJ whole genome shotgun (WGS) entry which is preliminary data.</text>
</comment>
<dbReference type="SMART" id="SM01234">
    <property type="entry name" value="Haemolytic"/>
    <property type="match status" value="1"/>
</dbReference>
<dbReference type="Pfam" id="PF01809">
    <property type="entry name" value="YidD"/>
    <property type="match status" value="1"/>
</dbReference>
<evidence type="ECO:0000313" key="1">
    <source>
        <dbReference type="EMBL" id="PJE79686.1"/>
    </source>
</evidence>
<dbReference type="EMBL" id="NSIT01000053">
    <property type="protein sequence ID" value="PJE79686.1"/>
    <property type="molecule type" value="Genomic_DNA"/>
</dbReference>
<dbReference type="AlphaFoldDB" id="A0A2H9T8X6"/>
<proteinExistence type="inferred from homology"/>
<reference evidence="1" key="1">
    <citation type="journal article" date="2017" name="Appl. Environ. Microbiol.">
        <title>Molecular characterization of an Endozoicomonas-like organism causing infection in king scallop Pecten maximus L.</title>
        <authorList>
            <person name="Cano I."/>
            <person name="van Aerle R."/>
            <person name="Ross S."/>
            <person name="Verner-Jeffreys D.W."/>
            <person name="Paley R.K."/>
            <person name="Rimmer G."/>
            <person name="Ryder D."/>
            <person name="Hooper P."/>
            <person name="Stone D."/>
            <person name="Feist S.W."/>
        </authorList>
    </citation>
    <scope>NUCLEOTIDE SEQUENCE</scope>
</reference>
<accession>A0A2H9T8X6</accession>
<sequence length="110" mass="12518">MIARLTRLPGVLVIGLIRVYQFCISPLMSRHCRFYPSCSSYSQEAIRRHGFIRGGGLAIRRLLRCHPWHPGGYDPVPDGPDCFAEQKNLNCLSHQPVSVARKSWICKEHS</sequence>
<dbReference type="PANTHER" id="PTHR33383:SF1">
    <property type="entry name" value="MEMBRANE PROTEIN INSERTION EFFICIENCY FACTOR-RELATED"/>
    <property type="match status" value="1"/>
</dbReference>
<dbReference type="NCBIfam" id="TIGR00278">
    <property type="entry name" value="membrane protein insertion efficiency factor YidD"/>
    <property type="match status" value="1"/>
</dbReference>
<organism evidence="1">
    <name type="scientific">invertebrate metagenome</name>
    <dbReference type="NCBI Taxonomy" id="1711999"/>
    <lineage>
        <taxon>unclassified sequences</taxon>
        <taxon>metagenomes</taxon>
        <taxon>organismal metagenomes</taxon>
    </lineage>
</organism>
<gene>
    <name evidence="1" type="primary">yidD</name>
    <name evidence="1" type="ORF">CI610_01331</name>
</gene>
<dbReference type="InterPro" id="IPR002696">
    <property type="entry name" value="Membr_insert_effic_factor_YidD"/>
</dbReference>
<dbReference type="PANTHER" id="PTHR33383">
    <property type="entry name" value="MEMBRANE PROTEIN INSERTION EFFICIENCY FACTOR-RELATED"/>
    <property type="match status" value="1"/>
</dbReference>